<evidence type="ECO:0000313" key="1">
    <source>
        <dbReference type="EMBL" id="THC93932.1"/>
    </source>
</evidence>
<name>A0A4S3JFE7_9EURO</name>
<dbReference type="Proteomes" id="UP000308092">
    <property type="component" value="Unassembled WGS sequence"/>
</dbReference>
<sequence>MPDRGNYYNCNPAHDSSLVVPAGLRERRSSWTIANV</sequence>
<keyword evidence="2" id="KW-1185">Reference proteome</keyword>
<proteinExistence type="predicted"/>
<gene>
    <name evidence="1" type="ORF">EYZ11_006579</name>
</gene>
<dbReference type="AlphaFoldDB" id="A0A4S3JFE7"/>
<evidence type="ECO:0000313" key="2">
    <source>
        <dbReference type="Proteomes" id="UP000308092"/>
    </source>
</evidence>
<comment type="caution">
    <text evidence="1">The sequence shown here is derived from an EMBL/GenBank/DDBJ whole genome shotgun (WGS) entry which is preliminary data.</text>
</comment>
<dbReference type="EMBL" id="SOSA01000235">
    <property type="protein sequence ID" value="THC93932.1"/>
    <property type="molecule type" value="Genomic_DNA"/>
</dbReference>
<accession>A0A4S3JFE7</accession>
<reference evidence="1 2" key="1">
    <citation type="submission" date="2019-03" db="EMBL/GenBank/DDBJ databases">
        <title>The genome sequence of a newly discovered highly antifungal drug resistant Aspergillus species, Aspergillus tanneri NIH 1004.</title>
        <authorList>
            <person name="Mounaud S."/>
            <person name="Singh I."/>
            <person name="Joardar V."/>
            <person name="Pakala S."/>
            <person name="Pakala S."/>
            <person name="Venepally P."/>
            <person name="Hoover J."/>
            <person name="Nierman W."/>
            <person name="Chung J."/>
            <person name="Losada L."/>
        </authorList>
    </citation>
    <scope>NUCLEOTIDE SEQUENCE [LARGE SCALE GENOMIC DNA]</scope>
    <source>
        <strain evidence="1 2">NIH1004</strain>
    </source>
</reference>
<dbReference type="VEuPathDB" id="FungiDB:EYZ11_006579"/>
<protein>
    <submittedName>
        <fullName evidence="1">Uncharacterized protein</fullName>
    </submittedName>
</protein>
<organism evidence="1 2">
    <name type="scientific">Aspergillus tanneri</name>
    <dbReference type="NCBI Taxonomy" id="1220188"/>
    <lineage>
        <taxon>Eukaryota</taxon>
        <taxon>Fungi</taxon>
        <taxon>Dikarya</taxon>
        <taxon>Ascomycota</taxon>
        <taxon>Pezizomycotina</taxon>
        <taxon>Eurotiomycetes</taxon>
        <taxon>Eurotiomycetidae</taxon>
        <taxon>Eurotiales</taxon>
        <taxon>Aspergillaceae</taxon>
        <taxon>Aspergillus</taxon>
        <taxon>Aspergillus subgen. Circumdati</taxon>
    </lineage>
</organism>